<dbReference type="Proteomes" id="UP000828390">
    <property type="component" value="Unassembled WGS sequence"/>
</dbReference>
<reference evidence="2" key="2">
    <citation type="submission" date="2020-11" db="EMBL/GenBank/DDBJ databases">
        <authorList>
            <person name="McCartney M.A."/>
            <person name="Auch B."/>
            <person name="Kono T."/>
            <person name="Mallez S."/>
            <person name="Becker A."/>
            <person name="Gohl D.M."/>
            <person name="Silverstein K.A.T."/>
            <person name="Koren S."/>
            <person name="Bechman K.B."/>
            <person name="Herman A."/>
            <person name="Abrahante J.E."/>
            <person name="Garbe J."/>
        </authorList>
    </citation>
    <scope>NUCLEOTIDE SEQUENCE</scope>
    <source>
        <strain evidence="2">Duluth1</strain>
        <tissue evidence="2">Whole animal</tissue>
    </source>
</reference>
<keyword evidence="3" id="KW-1185">Reference proteome</keyword>
<evidence type="ECO:0000256" key="1">
    <source>
        <dbReference type="SAM" id="MobiDB-lite"/>
    </source>
</evidence>
<sequence>MVRSAPLLIDKPKQTPKQNLSRLNHGAVATHAPQITATPPARLGAEITPVSVSYGGDMQSRKWTRSAGLTTPMVPKNPCATRGQLLVPVEAISAFFNSRIPA</sequence>
<feature type="region of interest" description="Disordered" evidence="1">
    <location>
        <begin position="1"/>
        <end position="20"/>
    </location>
</feature>
<protein>
    <submittedName>
        <fullName evidence="2">Uncharacterized protein</fullName>
    </submittedName>
</protein>
<name>A0A9D4BED8_DREPO</name>
<dbReference type="AlphaFoldDB" id="A0A9D4BED8"/>
<reference evidence="2" key="1">
    <citation type="journal article" date="2019" name="bioRxiv">
        <title>The Genome of the Zebra Mussel, Dreissena polymorpha: A Resource for Invasive Species Research.</title>
        <authorList>
            <person name="McCartney M.A."/>
            <person name="Auch B."/>
            <person name="Kono T."/>
            <person name="Mallez S."/>
            <person name="Zhang Y."/>
            <person name="Obille A."/>
            <person name="Becker A."/>
            <person name="Abrahante J.E."/>
            <person name="Garbe J."/>
            <person name="Badalamenti J.P."/>
            <person name="Herman A."/>
            <person name="Mangelson H."/>
            <person name="Liachko I."/>
            <person name="Sullivan S."/>
            <person name="Sone E.D."/>
            <person name="Koren S."/>
            <person name="Silverstein K.A.T."/>
            <person name="Beckman K.B."/>
            <person name="Gohl D.M."/>
        </authorList>
    </citation>
    <scope>NUCLEOTIDE SEQUENCE</scope>
    <source>
        <strain evidence="2">Duluth1</strain>
        <tissue evidence="2">Whole animal</tissue>
    </source>
</reference>
<accession>A0A9D4BED8</accession>
<evidence type="ECO:0000313" key="2">
    <source>
        <dbReference type="EMBL" id="KAH3690729.1"/>
    </source>
</evidence>
<gene>
    <name evidence="2" type="ORF">DPMN_192964</name>
</gene>
<proteinExistence type="predicted"/>
<evidence type="ECO:0000313" key="3">
    <source>
        <dbReference type="Proteomes" id="UP000828390"/>
    </source>
</evidence>
<dbReference type="EMBL" id="JAIWYP010000055">
    <property type="protein sequence ID" value="KAH3690729.1"/>
    <property type="molecule type" value="Genomic_DNA"/>
</dbReference>
<comment type="caution">
    <text evidence="2">The sequence shown here is derived from an EMBL/GenBank/DDBJ whole genome shotgun (WGS) entry which is preliminary data.</text>
</comment>
<organism evidence="2 3">
    <name type="scientific">Dreissena polymorpha</name>
    <name type="common">Zebra mussel</name>
    <name type="synonym">Mytilus polymorpha</name>
    <dbReference type="NCBI Taxonomy" id="45954"/>
    <lineage>
        <taxon>Eukaryota</taxon>
        <taxon>Metazoa</taxon>
        <taxon>Spiralia</taxon>
        <taxon>Lophotrochozoa</taxon>
        <taxon>Mollusca</taxon>
        <taxon>Bivalvia</taxon>
        <taxon>Autobranchia</taxon>
        <taxon>Heteroconchia</taxon>
        <taxon>Euheterodonta</taxon>
        <taxon>Imparidentia</taxon>
        <taxon>Neoheterodontei</taxon>
        <taxon>Myida</taxon>
        <taxon>Dreissenoidea</taxon>
        <taxon>Dreissenidae</taxon>
        <taxon>Dreissena</taxon>
    </lineage>
</organism>